<reference evidence="2 3" key="1">
    <citation type="submission" date="2019-12" db="EMBL/GenBank/DDBJ databases">
        <authorList>
            <person name="Zhao J."/>
        </authorList>
    </citation>
    <scope>NUCLEOTIDE SEQUENCE [LARGE SCALE GENOMIC DNA]</scope>
    <source>
        <strain evidence="2 3">S-15</strain>
    </source>
</reference>
<dbReference type="AlphaFoldDB" id="A0A6N9NJR9"/>
<organism evidence="2 3">
    <name type="scientific">Acidiluteibacter ferrifornacis</name>
    <dbReference type="NCBI Taxonomy" id="2692424"/>
    <lineage>
        <taxon>Bacteria</taxon>
        <taxon>Pseudomonadati</taxon>
        <taxon>Bacteroidota</taxon>
        <taxon>Flavobacteriia</taxon>
        <taxon>Flavobacteriales</taxon>
        <taxon>Cryomorphaceae</taxon>
        <taxon>Acidiluteibacter</taxon>
    </lineage>
</organism>
<proteinExistence type="predicted"/>
<gene>
    <name evidence="2" type="ORF">GQN54_04830</name>
</gene>
<evidence type="ECO:0000313" key="2">
    <source>
        <dbReference type="EMBL" id="NBG65427.1"/>
    </source>
</evidence>
<accession>A0A6N9NJR9</accession>
<dbReference type="Proteomes" id="UP000470771">
    <property type="component" value="Unassembled WGS sequence"/>
</dbReference>
<keyword evidence="3" id="KW-1185">Reference proteome</keyword>
<evidence type="ECO:0000313" key="3">
    <source>
        <dbReference type="Proteomes" id="UP000470771"/>
    </source>
</evidence>
<feature type="signal peptide" evidence="1">
    <location>
        <begin position="1"/>
        <end position="19"/>
    </location>
</feature>
<comment type="caution">
    <text evidence="2">The sequence shown here is derived from an EMBL/GenBank/DDBJ whole genome shotgun (WGS) entry which is preliminary data.</text>
</comment>
<dbReference type="Gene3D" id="2.40.160.60">
    <property type="entry name" value="Outer membrane protein transport protein (OMPP1/FadL/TodX)"/>
    <property type="match status" value="1"/>
</dbReference>
<dbReference type="SUPFAM" id="SSF56935">
    <property type="entry name" value="Porins"/>
    <property type="match status" value="1"/>
</dbReference>
<keyword evidence="1" id="KW-0732">Signal</keyword>
<feature type="chain" id="PRO_5026864998" description="PorV/PorQ family protein" evidence="1">
    <location>
        <begin position="20"/>
        <end position="270"/>
    </location>
</feature>
<evidence type="ECO:0000256" key="1">
    <source>
        <dbReference type="SAM" id="SignalP"/>
    </source>
</evidence>
<dbReference type="EMBL" id="WWNE01000005">
    <property type="protein sequence ID" value="NBG65427.1"/>
    <property type="molecule type" value="Genomic_DNA"/>
</dbReference>
<sequence length="270" mass="29565">MVKTLLASLLSLCFLQISAQFNEMVGGRAAAMGGTSVNQSDLWSVENNMGALAFYNKTAVGAYYSNSFLVKELAHKSIVATYALKNSGFGLSLSQFGYSLYQENKVGLSYGLKLSDNFGAGVQLNYFNLKIGEGYGSTGVLTAKVGVYTKITDELSLAATISNPTRAQLNDYKDERLPTEIQIGLNYEFSKKLNTSIQVAKDLDFDPSLQLGLEYQVIEILYLRAGIANKPAESTFGFGIFFKDFQMDFASCFDSNLGFSPKISLSYTFE</sequence>
<protein>
    <recommendedName>
        <fullName evidence="4">PorV/PorQ family protein</fullName>
    </recommendedName>
</protein>
<evidence type="ECO:0008006" key="4">
    <source>
        <dbReference type="Google" id="ProtNLM"/>
    </source>
</evidence>
<name>A0A6N9NJR9_9FLAO</name>
<dbReference type="RefSeq" id="WP_160632385.1">
    <property type="nucleotide sequence ID" value="NZ_WWNE01000005.1"/>
</dbReference>